<evidence type="ECO:0000256" key="5">
    <source>
        <dbReference type="ARBA" id="ARBA00022989"/>
    </source>
</evidence>
<dbReference type="InterPro" id="IPR050360">
    <property type="entry name" value="MFS_Sugar_Transporters"/>
</dbReference>
<evidence type="ECO:0000259" key="9">
    <source>
        <dbReference type="PROSITE" id="PS50850"/>
    </source>
</evidence>
<accession>A0AAN7SVX9</accession>
<dbReference type="FunFam" id="1.20.1250.20:FF:000313">
    <property type="entry name" value="MFS quinate transporter"/>
    <property type="match status" value="1"/>
</dbReference>
<evidence type="ECO:0000256" key="1">
    <source>
        <dbReference type="ARBA" id="ARBA00004141"/>
    </source>
</evidence>
<dbReference type="PROSITE" id="PS00216">
    <property type="entry name" value="SUGAR_TRANSPORT_1"/>
    <property type="match status" value="1"/>
</dbReference>
<feature type="transmembrane region" description="Helical" evidence="8">
    <location>
        <begin position="164"/>
        <end position="187"/>
    </location>
</feature>
<dbReference type="Proteomes" id="UP001309876">
    <property type="component" value="Unassembled WGS sequence"/>
</dbReference>
<keyword evidence="6 8" id="KW-0472">Membrane</keyword>
<feature type="transmembrane region" description="Helical" evidence="8">
    <location>
        <begin position="110"/>
        <end position="126"/>
    </location>
</feature>
<evidence type="ECO:0000256" key="4">
    <source>
        <dbReference type="ARBA" id="ARBA00022692"/>
    </source>
</evidence>
<feature type="transmembrane region" description="Helical" evidence="8">
    <location>
        <begin position="132"/>
        <end position="152"/>
    </location>
</feature>
<dbReference type="InterPro" id="IPR036259">
    <property type="entry name" value="MFS_trans_sf"/>
</dbReference>
<dbReference type="EMBL" id="JAVRRJ010000007">
    <property type="protein sequence ID" value="KAK5082950.1"/>
    <property type="molecule type" value="Genomic_DNA"/>
</dbReference>
<reference evidence="10 11" key="1">
    <citation type="submission" date="2023-08" db="EMBL/GenBank/DDBJ databases">
        <title>Black Yeasts Isolated from many extreme environments.</title>
        <authorList>
            <person name="Coleine C."/>
            <person name="Stajich J.E."/>
            <person name="Selbmann L."/>
        </authorList>
    </citation>
    <scope>NUCLEOTIDE SEQUENCE [LARGE SCALE GENOMIC DNA]</scope>
    <source>
        <strain evidence="10 11">CCFEE 5910</strain>
    </source>
</reference>
<feature type="domain" description="Major facilitator superfamily (MFS) profile" evidence="9">
    <location>
        <begin position="31"/>
        <end position="498"/>
    </location>
</feature>
<keyword evidence="3 7" id="KW-0813">Transport</keyword>
<evidence type="ECO:0000313" key="10">
    <source>
        <dbReference type="EMBL" id="KAK5082950.1"/>
    </source>
</evidence>
<dbReference type="PANTHER" id="PTHR48022">
    <property type="entry name" value="PLASTIDIC GLUCOSE TRANSPORTER 4"/>
    <property type="match status" value="1"/>
</dbReference>
<dbReference type="GO" id="GO:0005351">
    <property type="term" value="F:carbohydrate:proton symporter activity"/>
    <property type="evidence" value="ECO:0007669"/>
    <property type="project" value="TreeGrafter"/>
</dbReference>
<evidence type="ECO:0000256" key="8">
    <source>
        <dbReference type="SAM" id="Phobius"/>
    </source>
</evidence>
<comment type="similarity">
    <text evidence="2 7">Belongs to the major facilitator superfamily. Sugar transporter (TC 2.A.1.1) family.</text>
</comment>
<comment type="caution">
    <text evidence="10">The sequence shown here is derived from an EMBL/GenBank/DDBJ whole genome shotgun (WGS) entry which is preliminary data.</text>
</comment>
<name>A0AAN7SVX9_9EURO</name>
<dbReference type="InterPro" id="IPR005829">
    <property type="entry name" value="Sugar_transporter_CS"/>
</dbReference>
<dbReference type="InterPro" id="IPR003663">
    <property type="entry name" value="Sugar/inositol_transpt"/>
</dbReference>
<dbReference type="Pfam" id="PF00083">
    <property type="entry name" value="Sugar_tr"/>
    <property type="match status" value="1"/>
</dbReference>
<keyword evidence="4 8" id="KW-0812">Transmembrane</keyword>
<dbReference type="SUPFAM" id="SSF103473">
    <property type="entry name" value="MFS general substrate transporter"/>
    <property type="match status" value="1"/>
</dbReference>
<feature type="transmembrane region" description="Helical" evidence="8">
    <location>
        <begin position="469"/>
        <end position="494"/>
    </location>
</feature>
<organism evidence="10 11">
    <name type="scientific">Lithohypha guttulata</name>
    <dbReference type="NCBI Taxonomy" id="1690604"/>
    <lineage>
        <taxon>Eukaryota</taxon>
        <taxon>Fungi</taxon>
        <taxon>Dikarya</taxon>
        <taxon>Ascomycota</taxon>
        <taxon>Pezizomycotina</taxon>
        <taxon>Eurotiomycetes</taxon>
        <taxon>Chaetothyriomycetidae</taxon>
        <taxon>Chaetothyriales</taxon>
        <taxon>Trichomeriaceae</taxon>
        <taxon>Lithohypha</taxon>
    </lineage>
</organism>
<sequence>MGGGAKKPTNIFKLSLGDDPKEVNNWRLWFAAISFGIMGAARGIDEGLISGTFNTKSFQSLHHLKQLSPTEYANIKGNVSAMVQIGSVAGALLAFLLADRIGRIWATRQLCLLWILGIVIFMTNQGRMGQVYAGRFIAGVGIGETTVIAPVYISEIAPKSIRGLCVCIFSGSVYIGIMLAYFATYGASLHISSKSNSQWLVPTSLHLIFAGLIFVLSWFQLESPRLLIKKGDRQHAIRNLSKLRHLPEEHIVVQHEINEMVRQLHEEEEATMGAGWLGYLKEMFLIKENFYRIYLGFFVQLLSQWSGAGSITVYAQDFFALLGTTGQQEKLFATAIFGVVKFVAAIMCALFLVDVIGRKRSLAIGIFLQAISMIYIAAFLTAVPNIDEEGFEFTPTQKHASLGAIVFIYVSGFGWAMGWNSIQYLINAEIYPLRIRAISSSFIMCFHFVNQYGNSRAVPQMLLSTKEGGLSSAGTFWFFAVITVIGFFWAWFFIPETAGLSLESMDKLFTLKWYQIGRMGRAVANEAEQRSIERTLQEKGAVELVEESAEKRDTRVVLIRHEQAVLVHRPDRTHSYSTAYFRTSERVRNFCFEADERKDPVSRHWL</sequence>
<dbReference type="PROSITE" id="PS00217">
    <property type="entry name" value="SUGAR_TRANSPORT_2"/>
    <property type="match status" value="1"/>
</dbReference>
<feature type="transmembrane region" description="Helical" evidence="8">
    <location>
        <begin position="400"/>
        <end position="419"/>
    </location>
</feature>
<dbReference type="AlphaFoldDB" id="A0AAN7SVX9"/>
<dbReference type="PANTHER" id="PTHR48022:SF8">
    <property type="entry name" value="MAJOR FACILITATOR SUPERFAMILY (MFS) PROFILE DOMAIN-CONTAINING PROTEIN-RELATED"/>
    <property type="match status" value="1"/>
</dbReference>
<gene>
    <name evidence="10" type="ORF">LTR05_006832</name>
</gene>
<evidence type="ECO:0000256" key="6">
    <source>
        <dbReference type="ARBA" id="ARBA00023136"/>
    </source>
</evidence>
<feature type="transmembrane region" description="Helical" evidence="8">
    <location>
        <begin position="199"/>
        <end position="219"/>
    </location>
</feature>
<proteinExistence type="inferred from homology"/>
<keyword evidence="5 8" id="KW-1133">Transmembrane helix</keyword>
<dbReference type="PROSITE" id="PS50850">
    <property type="entry name" value="MFS"/>
    <property type="match status" value="1"/>
</dbReference>
<dbReference type="InterPro" id="IPR005828">
    <property type="entry name" value="MFS_sugar_transport-like"/>
</dbReference>
<evidence type="ECO:0000256" key="3">
    <source>
        <dbReference type="ARBA" id="ARBA00022448"/>
    </source>
</evidence>
<dbReference type="PRINTS" id="PR00171">
    <property type="entry name" value="SUGRTRNSPORT"/>
</dbReference>
<evidence type="ECO:0000256" key="2">
    <source>
        <dbReference type="ARBA" id="ARBA00010992"/>
    </source>
</evidence>
<dbReference type="InterPro" id="IPR020846">
    <property type="entry name" value="MFS_dom"/>
</dbReference>
<keyword evidence="11" id="KW-1185">Reference proteome</keyword>
<evidence type="ECO:0000313" key="11">
    <source>
        <dbReference type="Proteomes" id="UP001309876"/>
    </source>
</evidence>
<dbReference type="NCBIfam" id="TIGR00879">
    <property type="entry name" value="SP"/>
    <property type="match status" value="1"/>
</dbReference>
<feature type="transmembrane region" description="Helical" evidence="8">
    <location>
        <begin position="293"/>
        <end position="315"/>
    </location>
</feature>
<dbReference type="Gene3D" id="1.20.1250.20">
    <property type="entry name" value="MFS general substrate transporter like domains"/>
    <property type="match status" value="1"/>
</dbReference>
<comment type="subcellular location">
    <subcellularLocation>
        <location evidence="1">Membrane</location>
        <topology evidence="1">Multi-pass membrane protein</topology>
    </subcellularLocation>
</comment>
<evidence type="ECO:0000256" key="7">
    <source>
        <dbReference type="RuleBase" id="RU003346"/>
    </source>
</evidence>
<feature type="transmembrane region" description="Helical" evidence="8">
    <location>
        <begin position="335"/>
        <end position="355"/>
    </location>
</feature>
<feature type="transmembrane region" description="Helical" evidence="8">
    <location>
        <begin position="79"/>
        <end position="98"/>
    </location>
</feature>
<feature type="transmembrane region" description="Helical" evidence="8">
    <location>
        <begin position="362"/>
        <end position="380"/>
    </location>
</feature>
<protein>
    <recommendedName>
        <fullName evidence="9">Major facilitator superfamily (MFS) profile domain-containing protein</fullName>
    </recommendedName>
</protein>
<dbReference type="GO" id="GO:0016020">
    <property type="term" value="C:membrane"/>
    <property type="evidence" value="ECO:0007669"/>
    <property type="project" value="UniProtKB-SubCell"/>
</dbReference>